<sequence length="123" mass="14189">MPRRRRKTELQDTFDAIAGFRDLVDDTFEKITGKRLAVWFQEFQQPPRELPPEGETTSNEPSMRLADAYAVLGLTPNAPPEQVKKHYRNLAKVFHSDKGAMNDEAMKLLNRAYERIKREKGGN</sequence>
<gene>
    <name evidence="2" type="ORF">S03H2_50973</name>
</gene>
<dbReference type="CDD" id="cd06257">
    <property type="entry name" value="DnaJ"/>
    <property type="match status" value="1"/>
</dbReference>
<organism evidence="2">
    <name type="scientific">marine sediment metagenome</name>
    <dbReference type="NCBI Taxonomy" id="412755"/>
    <lineage>
        <taxon>unclassified sequences</taxon>
        <taxon>metagenomes</taxon>
        <taxon>ecological metagenomes</taxon>
    </lineage>
</organism>
<protein>
    <recommendedName>
        <fullName evidence="1">J domain-containing protein</fullName>
    </recommendedName>
</protein>
<dbReference type="PROSITE" id="PS50076">
    <property type="entry name" value="DNAJ_2"/>
    <property type="match status" value="1"/>
</dbReference>
<dbReference type="SUPFAM" id="SSF46565">
    <property type="entry name" value="Chaperone J-domain"/>
    <property type="match status" value="1"/>
</dbReference>
<dbReference type="AlphaFoldDB" id="X1HHH2"/>
<dbReference type="InterPro" id="IPR001623">
    <property type="entry name" value="DnaJ_domain"/>
</dbReference>
<evidence type="ECO:0000313" key="2">
    <source>
        <dbReference type="EMBL" id="GAH69611.1"/>
    </source>
</evidence>
<comment type="caution">
    <text evidence="2">The sequence shown here is derived from an EMBL/GenBank/DDBJ whole genome shotgun (WGS) entry which is preliminary data.</text>
</comment>
<proteinExistence type="predicted"/>
<dbReference type="Gene3D" id="1.10.287.110">
    <property type="entry name" value="DnaJ domain"/>
    <property type="match status" value="1"/>
</dbReference>
<evidence type="ECO:0000259" key="1">
    <source>
        <dbReference type="PROSITE" id="PS50076"/>
    </source>
</evidence>
<name>X1HHH2_9ZZZZ</name>
<dbReference type="PRINTS" id="PR00625">
    <property type="entry name" value="JDOMAIN"/>
</dbReference>
<accession>X1HHH2</accession>
<feature type="domain" description="J" evidence="1">
    <location>
        <begin position="67"/>
        <end position="121"/>
    </location>
</feature>
<reference evidence="2" key="1">
    <citation type="journal article" date="2014" name="Front. Microbiol.">
        <title>High frequency of phylogenetically diverse reductive dehalogenase-homologous genes in deep subseafloor sedimentary metagenomes.</title>
        <authorList>
            <person name="Kawai M."/>
            <person name="Futagami T."/>
            <person name="Toyoda A."/>
            <person name="Takaki Y."/>
            <person name="Nishi S."/>
            <person name="Hori S."/>
            <person name="Arai W."/>
            <person name="Tsubouchi T."/>
            <person name="Morono Y."/>
            <person name="Uchiyama I."/>
            <person name="Ito T."/>
            <person name="Fujiyama A."/>
            <person name="Inagaki F."/>
            <person name="Takami H."/>
        </authorList>
    </citation>
    <scope>NUCLEOTIDE SEQUENCE</scope>
    <source>
        <strain evidence="2">Expedition CK06-06</strain>
    </source>
</reference>
<dbReference type="SMART" id="SM00271">
    <property type="entry name" value="DnaJ"/>
    <property type="match status" value="1"/>
</dbReference>
<dbReference type="EMBL" id="BARU01032314">
    <property type="protein sequence ID" value="GAH69611.1"/>
    <property type="molecule type" value="Genomic_DNA"/>
</dbReference>
<dbReference type="Pfam" id="PF00226">
    <property type="entry name" value="DnaJ"/>
    <property type="match status" value="1"/>
</dbReference>
<dbReference type="InterPro" id="IPR036869">
    <property type="entry name" value="J_dom_sf"/>
</dbReference>